<evidence type="ECO:0000256" key="5">
    <source>
        <dbReference type="ARBA" id="ARBA00023134"/>
    </source>
</evidence>
<evidence type="ECO:0000313" key="10">
    <source>
        <dbReference type="Proteomes" id="UP000215896"/>
    </source>
</evidence>
<dbReference type="GO" id="GO:0005737">
    <property type="term" value="C:cytoplasm"/>
    <property type="evidence" value="ECO:0007669"/>
    <property type="project" value="UniProtKB-SubCell"/>
</dbReference>
<proteinExistence type="predicted"/>
<dbReference type="InterPro" id="IPR036388">
    <property type="entry name" value="WH-like_DNA-bd_sf"/>
</dbReference>
<evidence type="ECO:0000256" key="4">
    <source>
        <dbReference type="ARBA" id="ARBA00022917"/>
    </source>
</evidence>
<name>A0A255G818_9ACTN</name>
<dbReference type="SUPFAM" id="SSF50447">
    <property type="entry name" value="Translation proteins"/>
    <property type="match status" value="1"/>
</dbReference>
<sequence>MRVVATAGHVDHGKSALVRALTGTDPDRWEIEHQRGLTIDLGFAHTVLDSGETVAFVDVPGHQRFIANTLAGVGPAPAVLFVVAADEGWRAQSSEHLAALQALGVRNGLLVITRSDLADPDAALAQASARIAEARLGAWEAVSVSARTGEGLAELRAALDRLLAGLPEPDVTGRARLWVDRVFTIRGAGTVLTGTLEAGTLTVDQQVEVAGLRASIRGLQSLGEPVRQARAVARVAVNLRGVEVDRLGRGDVLTTGSWWLTESVDARLDAGSEEPPEQLMMHVGTAALPVRVRRLGGSDELAVRLQWQGKLPLHTGDRLVLRDPGRQQVLGGAVVLDVDPPELRRRGAARARAEVLADAPERVDAGRELARRQVLRTDQLTALGGSVEDLPEAVVRVGEWLVAPDRWASWGTELKAVVSAYTTKNPLQARIPAGAAAAELGLPSAALLAPLAESAGLEYRDGHVAEPGARADLGAAEAGVAEVEQRLAADPFAAPERDELTRLGIGPKQAAAAVRMGRLLDLGELVLVSPKTPARAMRELAALPQPFTTSQARQALGTTRRVVIPLLEHLDSRGWTRRIDAGHREVVR</sequence>
<comment type="caution">
    <text evidence="9">The sequence shown here is derived from an EMBL/GenBank/DDBJ whole genome shotgun (WGS) entry which is preliminary data.</text>
</comment>
<gene>
    <name evidence="9" type="primary">selB</name>
    <name evidence="9" type="ORF">CGZ94_14270</name>
</gene>
<evidence type="ECO:0000256" key="7">
    <source>
        <dbReference type="ARBA" id="ARBA00031615"/>
    </source>
</evidence>
<dbReference type="GO" id="GO:0001514">
    <property type="term" value="P:selenocysteine incorporation"/>
    <property type="evidence" value="ECO:0007669"/>
    <property type="project" value="InterPro"/>
</dbReference>
<feature type="domain" description="Tr-type G" evidence="8">
    <location>
        <begin position="1"/>
        <end position="168"/>
    </location>
</feature>
<dbReference type="RefSeq" id="WP_094406040.1">
    <property type="nucleotide sequence ID" value="NZ_NMVO01000015.1"/>
</dbReference>
<dbReference type="InterPro" id="IPR050055">
    <property type="entry name" value="EF-Tu_GTPase"/>
</dbReference>
<accession>A0A255G818</accession>
<dbReference type="NCBIfam" id="TIGR00475">
    <property type="entry name" value="selB"/>
    <property type="match status" value="1"/>
</dbReference>
<keyword evidence="9" id="KW-0251">Elongation factor</keyword>
<dbReference type="InterPro" id="IPR015191">
    <property type="entry name" value="SelB_WHD4"/>
</dbReference>
<dbReference type="PROSITE" id="PS51722">
    <property type="entry name" value="G_TR_2"/>
    <property type="match status" value="1"/>
</dbReference>
<comment type="subcellular location">
    <subcellularLocation>
        <location evidence="1">Cytoplasm</location>
    </subcellularLocation>
</comment>
<dbReference type="EMBL" id="NMVO01000015">
    <property type="protein sequence ID" value="OYO11592.1"/>
    <property type="molecule type" value="Genomic_DNA"/>
</dbReference>
<dbReference type="Pfam" id="PF09107">
    <property type="entry name" value="WHD_3rd_SelB"/>
    <property type="match status" value="1"/>
</dbReference>
<dbReference type="Gene3D" id="1.10.10.10">
    <property type="entry name" value="Winged helix-like DNA-binding domain superfamily/Winged helix DNA-binding domain"/>
    <property type="match status" value="1"/>
</dbReference>
<dbReference type="PANTHER" id="PTHR43721:SF11">
    <property type="entry name" value="SELENOCYSTEINE-SPECIFIC ELONGATION FACTOR"/>
    <property type="match status" value="1"/>
</dbReference>
<organism evidence="9 10">
    <name type="scientific">Enemella evansiae</name>
    <dbReference type="NCBI Taxonomy" id="2016499"/>
    <lineage>
        <taxon>Bacteria</taxon>
        <taxon>Bacillati</taxon>
        <taxon>Actinomycetota</taxon>
        <taxon>Actinomycetes</taxon>
        <taxon>Propionibacteriales</taxon>
        <taxon>Propionibacteriaceae</taxon>
        <taxon>Enemella</taxon>
    </lineage>
</organism>
<dbReference type="CDD" id="cd04171">
    <property type="entry name" value="SelB"/>
    <property type="match status" value="1"/>
</dbReference>
<keyword evidence="5" id="KW-0547">Nucleotide-binding</keyword>
<evidence type="ECO:0000256" key="1">
    <source>
        <dbReference type="ARBA" id="ARBA00004496"/>
    </source>
</evidence>
<dbReference type="GO" id="GO:0003723">
    <property type="term" value="F:RNA binding"/>
    <property type="evidence" value="ECO:0007669"/>
    <property type="project" value="InterPro"/>
</dbReference>
<dbReference type="Gene3D" id="2.40.30.10">
    <property type="entry name" value="Translation factors"/>
    <property type="match status" value="1"/>
</dbReference>
<dbReference type="InterPro" id="IPR009000">
    <property type="entry name" value="Transl_B-barrel_sf"/>
</dbReference>
<dbReference type="Gene3D" id="3.40.50.300">
    <property type="entry name" value="P-loop containing nucleotide triphosphate hydrolases"/>
    <property type="match status" value="1"/>
</dbReference>
<evidence type="ECO:0000256" key="3">
    <source>
        <dbReference type="ARBA" id="ARBA00022490"/>
    </source>
</evidence>
<dbReference type="PANTHER" id="PTHR43721">
    <property type="entry name" value="ELONGATION FACTOR TU-RELATED"/>
    <property type="match status" value="1"/>
</dbReference>
<dbReference type="GO" id="GO:0003924">
    <property type="term" value="F:GTPase activity"/>
    <property type="evidence" value="ECO:0007669"/>
    <property type="project" value="InterPro"/>
</dbReference>
<dbReference type="GO" id="GO:0003746">
    <property type="term" value="F:translation elongation factor activity"/>
    <property type="evidence" value="ECO:0007669"/>
    <property type="project" value="UniProtKB-KW"/>
</dbReference>
<dbReference type="InterPro" id="IPR004161">
    <property type="entry name" value="EFTu-like_2"/>
</dbReference>
<dbReference type="SUPFAM" id="SSF46785">
    <property type="entry name" value="Winged helix' DNA-binding domain"/>
    <property type="match status" value="1"/>
</dbReference>
<dbReference type="Pfam" id="PF00009">
    <property type="entry name" value="GTP_EFTU"/>
    <property type="match status" value="1"/>
</dbReference>
<evidence type="ECO:0000256" key="2">
    <source>
        <dbReference type="ARBA" id="ARBA00015953"/>
    </source>
</evidence>
<dbReference type="InterPro" id="IPR036390">
    <property type="entry name" value="WH_DNA-bd_sf"/>
</dbReference>
<dbReference type="GO" id="GO:0005525">
    <property type="term" value="F:GTP binding"/>
    <property type="evidence" value="ECO:0007669"/>
    <property type="project" value="UniProtKB-KW"/>
</dbReference>
<evidence type="ECO:0000259" key="8">
    <source>
        <dbReference type="PROSITE" id="PS51722"/>
    </source>
</evidence>
<protein>
    <recommendedName>
        <fullName evidence="2">Selenocysteine-specific elongation factor</fullName>
    </recommendedName>
    <alternativeName>
        <fullName evidence="7">SelB translation factor</fullName>
    </alternativeName>
</protein>
<dbReference type="InterPro" id="IPR004535">
    <property type="entry name" value="Transl_elong_SelB"/>
</dbReference>
<keyword evidence="10" id="KW-1185">Reference proteome</keyword>
<reference evidence="9 10" key="1">
    <citation type="submission" date="2017-07" db="EMBL/GenBank/DDBJ databases">
        <title>Draft whole genome sequences of clinical Proprionibacteriaceae strains.</title>
        <authorList>
            <person name="Bernier A.-M."/>
            <person name="Bernard K."/>
            <person name="Domingo M.-C."/>
        </authorList>
    </citation>
    <scope>NUCLEOTIDE SEQUENCE [LARGE SCALE GENOMIC DNA]</scope>
    <source>
        <strain evidence="9 10">NML 030167</strain>
    </source>
</reference>
<dbReference type="Pfam" id="PF25461">
    <property type="entry name" value="Beta-barrel_SelB"/>
    <property type="match status" value="1"/>
</dbReference>
<keyword evidence="5" id="KW-0342">GTP-binding</keyword>
<dbReference type="InterPro" id="IPR027417">
    <property type="entry name" value="P-loop_NTPase"/>
</dbReference>
<comment type="function">
    <text evidence="6">Translation factor necessary for the incorporation of selenocysteine into proteins. It probably replaces EF-Tu for the insertion of selenocysteine directed by the UGA codon. SelB binds GTP and GDP.</text>
</comment>
<dbReference type="Proteomes" id="UP000215896">
    <property type="component" value="Unassembled WGS sequence"/>
</dbReference>
<keyword evidence="4" id="KW-0648">Protein biosynthesis</keyword>
<dbReference type="Pfam" id="PF03144">
    <property type="entry name" value="GTP_EFTU_D2"/>
    <property type="match status" value="1"/>
</dbReference>
<dbReference type="SUPFAM" id="SSF52540">
    <property type="entry name" value="P-loop containing nucleoside triphosphate hydrolases"/>
    <property type="match status" value="1"/>
</dbReference>
<dbReference type="InterPro" id="IPR000795">
    <property type="entry name" value="T_Tr_GTP-bd_dom"/>
</dbReference>
<evidence type="ECO:0000256" key="6">
    <source>
        <dbReference type="ARBA" id="ARBA00025526"/>
    </source>
</evidence>
<keyword evidence="3" id="KW-0963">Cytoplasm</keyword>
<evidence type="ECO:0000313" key="9">
    <source>
        <dbReference type="EMBL" id="OYO11592.1"/>
    </source>
</evidence>
<dbReference type="InterPro" id="IPR057335">
    <property type="entry name" value="Beta-barrel_SelB"/>
</dbReference>
<dbReference type="AlphaFoldDB" id="A0A255G818"/>
<dbReference type="OrthoDB" id="9803139at2"/>